<dbReference type="EMBL" id="CP016359">
    <property type="protein sequence ID" value="APU69939.1"/>
    <property type="molecule type" value="Genomic_DNA"/>
</dbReference>
<evidence type="ECO:0000313" key="4">
    <source>
        <dbReference type="EMBL" id="APU69939.1"/>
    </source>
</evidence>
<protein>
    <submittedName>
        <fullName evidence="4">3-oxoacyl-[acyl-carrier protein] reductase</fullName>
        <ecNumber evidence="4">1.1.1.100</ecNumber>
    </submittedName>
</protein>
<dbReference type="KEGG" id="gfl:GRFL_3215"/>
<sequence>MISAISIVSSEKLITEKRKIMSIQGKTIIVTGASSGIGEATAMKLASEGANVILSARRKDRLEKLKSKIDEQGKGKAIVVEADVTKKDDWKKIVESAKKDFHSVDGLINNAGLMPLSYVKNLHTDEWEKMVDVNIKGVMNGVAAVLPDMIEQKGGHIVNVASSAGRKIYPGGAVYCATKSAVRMFSEGLKMELAPNYNINVTSIEPGAVETELTDSITDEEIKEDFVSTLQNLTPLQAEDIAESIFYALNQPARANINDVYIMPTAQEQ</sequence>
<evidence type="ECO:0000313" key="5">
    <source>
        <dbReference type="Proteomes" id="UP000186230"/>
    </source>
</evidence>
<dbReference type="SUPFAM" id="SSF51735">
    <property type="entry name" value="NAD(P)-binding Rossmann-fold domains"/>
    <property type="match status" value="1"/>
</dbReference>
<dbReference type="AlphaFoldDB" id="A0A1L7I8M3"/>
<dbReference type="PRINTS" id="PR00081">
    <property type="entry name" value="GDHRDH"/>
</dbReference>
<dbReference type="EC" id="1.1.1.100" evidence="4"/>
<evidence type="ECO:0000256" key="1">
    <source>
        <dbReference type="ARBA" id="ARBA00006484"/>
    </source>
</evidence>
<comment type="similarity">
    <text evidence="1 3">Belongs to the short-chain dehydrogenases/reductases (SDR) family.</text>
</comment>
<evidence type="ECO:0000256" key="2">
    <source>
        <dbReference type="ARBA" id="ARBA00023002"/>
    </source>
</evidence>
<reference evidence="4 5" key="1">
    <citation type="submission" date="2016-07" db="EMBL/GenBank/DDBJ databases">
        <title>Multi-omics approach to identify versatile polysaccharide utilization systems of a marine flavobacterium Gramella flava.</title>
        <authorList>
            <person name="Tang K."/>
        </authorList>
    </citation>
    <scope>NUCLEOTIDE SEQUENCE [LARGE SCALE GENOMIC DNA]</scope>
    <source>
        <strain evidence="4 5">JLT2011</strain>
    </source>
</reference>
<dbReference type="PANTHER" id="PTHR42901:SF1">
    <property type="entry name" value="ALCOHOL DEHYDROGENASE"/>
    <property type="match status" value="1"/>
</dbReference>
<dbReference type="Proteomes" id="UP000186230">
    <property type="component" value="Chromosome"/>
</dbReference>
<dbReference type="InterPro" id="IPR036291">
    <property type="entry name" value="NAD(P)-bd_dom_sf"/>
</dbReference>
<gene>
    <name evidence="4" type="ORF">GRFL_3215</name>
</gene>
<dbReference type="PRINTS" id="PR00080">
    <property type="entry name" value="SDRFAMILY"/>
</dbReference>
<dbReference type="GO" id="GO:0004316">
    <property type="term" value="F:3-oxoacyl-[acyl-carrier-protein] reductase (NADPH) activity"/>
    <property type="evidence" value="ECO:0007669"/>
    <property type="project" value="UniProtKB-EC"/>
</dbReference>
<proteinExistence type="inferred from homology"/>
<keyword evidence="2 4" id="KW-0560">Oxidoreductase</keyword>
<dbReference type="Gene3D" id="3.40.50.720">
    <property type="entry name" value="NAD(P)-binding Rossmann-like Domain"/>
    <property type="match status" value="1"/>
</dbReference>
<organism evidence="4 5">
    <name type="scientific">Christiangramia flava JLT2011</name>
    <dbReference type="NCBI Taxonomy" id="1229726"/>
    <lineage>
        <taxon>Bacteria</taxon>
        <taxon>Pseudomonadati</taxon>
        <taxon>Bacteroidota</taxon>
        <taxon>Flavobacteriia</taxon>
        <taxon>Flavobacteriales</taxon>
        <taxon>Flavobacteriaceae</taxon>
        <taxon>Christiangramia</taxon>
    </lineage>
</organism>
<keyword evidence="5" id="KW-1185">Reference proteome</keyword>
<dbReference type="PANTHER" id="PTHR42901">
    <property type="entry name" value="ALCOHOL DEHYDROGENASE"/>
    <property type="match status" value="1"/>
</dbReference>
<dbReference type="FunFam" id="3.40.50.720:FF:000047">
    <property type="entry name" value="NADP-dependent L-serine/L-allo-threonine dehydrogenase"/>
    <property type="match status" value="1"/>
</dbReference>
<dbReference type="Pfam" id="PF00106">
    <property type="entry name" value="adh_short"/>
    <property type="match status" value="1"/>
</dbReference>
<dbReference type="InterPro" id="IPR002347">
    <property type="entry name" value="SDR_fam"/>
</dbReference>
<dbReference type="PIRSF" id="PIRSF000126">
    <property type="entry name" value="11-beta-HSD1"/>
    <property type="match status" value="1"/>
</dbReference>
<accession>A0A1L7I8M3</accession>
<name>A0A1L7I8M3_9FLAO</name>
<evidence type="ECO:0000256" key="3">
    <source>
        <dbReference type="RuleBase" id="RU000363"/>
    </source>
</evidence>